<keyword evidence="2" id="KW-0804">Transcription</keyword>
<keyword evidence="1" id="KW-0805">Transcription regulation</keyword>
<feature type="domain" description="HTH deoR-type" evidence="3">
    <location>
        <begin position="30"/>
        <end position="85"/>
    </location>
</feature>
<dbReference type="Proteomes" id="UP001196136">
    <property type="component" value="Unassembled WGS sequence"/>
</dbReference>
<dbReference type="Pfam" id="PF25583">
    <property type="entry name" value="WCX"/>
    <property type="match status" value="1"/>
</dbReference>
<dbReference type="Pfam" id="PF08279">
    <property type="entry name" value="HTH_11"/>
    <property type="match status" value="1"/>
</dbReference>
<dbReference type="InterPro" id="IPR013196">
    <property type="entry name" value="HTH_11"/>
</dbReference>
<accession>A0ABS7ETZ4</accession>
<dbReference type="InterPro" id="IPR036390">
    <property type="entry name" value="WH_DNA-bd_sf"/>
</dbReference>
<proteinExistence type="predicted"/>
<protein>
    <submittedName>
        <fullName evidence="4">YafY family transcriptional regulator</fullName>
    </submittedName>
</protein>
<dbReference type="InterPro" id="IPR028349">
    <property type="entry name" value="PafC-like"/>
</dbReference>
<dbReference type="PANTHER" id="PTHR34580:SF3">
    <property type="entry name" value="PROTEIN PAFB"/>
    <property type="match status" value="1"/>
</dbReference>
<sequence>MSRKTSSIHGLKSYLWEIAHAIMGMDTVKRFDRIVAILIQLQTKRIVKAQELADRFEVSLRTIYRDVRTLEASGVPIISEAGVGYSIMEGYRLPPVMFTREEAGSFVAAEKLMQQFTDKSLGAYYESAMFKLKSVLRGKEKDWVEALESQVSIVPGQVLFNDKVPNALEILFESIAERKQVFLRYESLREEAPLERHIEPVGLFNENGFWYILGYCHLRTDYRHFRTDRIHKIARTSLDFLLEHGTIDEHRKKKEEVSKTKVKILVEKSVAKYIRGQTKHYGLVASEEKGDQVEMTFMTTDWKNGFSRWYLMFGDYAKIIEPEVLRERVAEILEKSQKRLSR</sequence>
<gene>
    <name evidence="4" type="ORF">K1F36_14285</name>
</gene>
<dbReference type="Gene3D" id="1.10.10.10">
    <property type="entry name" value="Winged helix-like DNA-binding domain superfamily/Winged helix DNA-binding domain"/>
    <property type="match status" value="1"/>
</dbReference>
<comment type="caution">
    <text evidence="4">The sequence shown here is derived from an EMBL/GenBank/DDBJ whole genome shotgun (WGS) entry which is preliminary data.</text>
</comment>
<dbReference type="PANTHER" id="PTHR34580">
    <property type="match status" value="1"/>
</dbReference>
<dbReference type="InterPro" id="IPR057727">
    <property type="entry name" value="WCX_dom"/>
</dbReference>
<evidence type="ECO:0000313" key="5">
    <source>
        <dbReference type="Proteomes" id="UP001196136"/>
    </source>
</evidence>
<dbReference type="PIRSF" id="PIRSF016838">
    <property type="entry name" value="PafC"/>
    <property type="match status" value="1"/>
</dbReference>
<reference evidence="4 5" key="1">
    <citation type="submission" date="2021-08" db="EMBL/GenBank/DDBJ databases">
        <title>Muricauda profundi sp. nov., a marine bacterium isolated from deep seawater of the Mariana Trench.</title>
        <authorList>
            <person name="Wei Y."/>
        </authorList>
    </citation>
    <scope>NUCLEOTIDE SEQUENCE [LARGE SCALE GENOMIC DNA]</scope>
    <source>
        <strain evidence="4 5">W52</strain>
    </source>
</reference>
<evidence type="ECO:0000256" key="2">
    <source>
        <dbReference type="ARBA" id="ARBA00023163"/>
    </source>
</evidence>
<dbReference type="SUPFAM" id="SSF46785">
    <property type="entry name" value="Winged helix' DNA-binding domain"/>
    <property type="match status" value="1"/>
</dbReference>
<keyword evidence="5" id="KW-1185">Reference proteome</keyword>
<dbReference type="InterPro" id="IPR026881">
    <property type="entry name" value="WYL_dom"/>
</dbReference>
<organism evidence="4 5">
    <name type="scientific">Flagellimonas abyssi</name>
    <dbReference type="NCBI Taxonomy" id="2864871"/>
    <lineage>
        <taxon>Bacteria</taxon>
        <taxon>Pseudomonadati</taxon>
        <taxon>Bacteroidota</taxon>
        <taxon>Flavobacteriia</taxon>
        <taxon>Flavobacteriales</taxon>
        <taxon>Flavobacteriaceae</taxon>
        <taxon>Flagellimonas</taxon>
    </lineage>
</organism>
<dbReference type="EMBL" id="JAHZSV010000022">
    <property type="protein sequence ID" value="MBW8200996.1"/>
    <property type="molecule type" value="Genomic_DNA"/>
</dbReference>
<evidence type="ECO:0000259" key="3">
    <source>
        <dbReference type="PROSITE" id="PS51000"/>
    </source>
</evidence>
<name>A0ABS7ETZ4_9FLAO</name>
<evidence type="ECO:0000256" key="1">
    <source>
        <dbReference type="ARBA" id="ARBA00023015"/>
    </source>
</evidence>
<evidence type="ECO:0000313" key="4">
    <source>
        <dbReference type="EMBL" id="MBW8200996.1"/>
    </source>
</evidence>
<dbReference type="PROSITE" id="PS52050">
    <property type="entry name" value="WYL"/>
    <property type="match status" value="1"/>
</dbReference>
<dbReference type="InterPro" id="IPR051534">
    <property type="entry name" value="CBASS_pafABC_assoc_protein"/>
</dbReference>
<dbReference type="Pfam" id="PF13280">
    <property type="entry name" value="WYL"/>
    <property type="match status" value="1"/>
</dbReference>
<dbReference type="InterPro" id="IPR036388">
    <property type="entry name" value="WH-like_DNA-bd_sf"/>
</dbReference>
<dbReference type="PROSITE" id="PS51000">
    <property type="entry name" value="HTH_DEOR_2"/>
    <property type="match status" value="1"/>
</dbReference>
<dbReference type="InterPro" id="IPR001034">
    <property type="entry name" value="DeoR_HTH"/>
</dbReference>